<gene>
    <name evidence="1" type="ORF">SO802_029612</name>
</gene>
<proteinExistence type="predicted"/>
<accession>A0AAW2BVP0</accession>
<protein>
    <submittedName>
        <fullName evidence="1">Uncharacterized protein</fullName>
    </submittedName>
</protein>
<reference evidence="1 2" key="1">
    <citation type="submission" date="2024-01" db="EMBL/GenBank/DDBJ databases">
        <title>A telomere-to-telomere, gap-free genome of sweet tea (Lithocarpus litseifolius).</title>
        <authorList>
            <person name="Zhou J."/>
        </authorList>
    </citation>
    <scope>NUCLEOTIDE SEQUENCE [LARGE SCALE GENOMIC DNA]</scope>
    <source>
        <strain evidence="1">Zhou-2022a</strain>
        <tissue evidence="1">Leaf</tissue>
    </source>
</reference>
<dbReference type="Proteomes" id="UP001459277">
    <property type="component" value="Unassembled WGS sequence"/>
</dbReference>
<dbReference type="AlphaFoldDB" id="A0AAW2BVP0"/>
<sequence length="180" mass="20425">MFRADPYHFDVWELEDYGNADTWCLKHKVYMKDLVSECSDLVKIAMDIWRSVSFLAFHPTVGEIAFLQFRNYIVLCNMQTKVLKVASKLATVRFWLGIGSFLAKHLVLGFDFVLWCCRVLGVAGLGGVRDCFSGGGVTVFGFQRDAEYRCLFENGAKSPVIFSGVLAFTNRNHVQVRFAK</sequence>
<organism evidence="1 2">
    <name type="scientific">Lithocarpus litseifolius</name>
    <dbReference type="NCBI Taxonomy" id="425828"/>
    <lineage>
        <taxon>Eukaryota</taxon>
        <taxon>Viridiplantae</taxon>
        <taxon>Streptophyta</taxon>
        <taxon>Embryophyta</taxon>
        <taxon>Tracheophyta</taxon>
        <taxon>Spermatophyta</taxon>
        <taxon>Magnoliopsida</taxon>
        <taxon>eudicotyledons</taxon>
        <taxon>Gunneridae</taxon>
        <taxon>Pentapetalae</taxon>
        <taxon>rosids</taxon>
        <taxon>fabids</taxon>
        <taxon>Fagales</taxon>
        <taxon>Fagaceae</taxon>
        <taxon>Lithocarpus</taxon>
    </lineage>
</organism>
<comment type="caution">
    <text evidence="1">The sequence shown here is derived from an EMBL/GenBank/DDBJ whole genome shotgun (WGS) entry which is preliminary data.</text>
</comment>
<keyword evidence="2" id="KW-1185">Reference proteome</keyword>
<evidence type="ECO:0000313" key="1">
    <source>
        <dbReference type="EMBL" id="KAK9989373.1"/>
    </source>
</evidence>
<evidence type="ECO:0000313" key="2">
    <source>
        <dbReference type="Proteomes" id="UP001459277"/>
    </source>
</evidence>
<dbReference type="EMBL" id="JAZDWU010000010">
    <property type="protein sequence ID" value="KAK9989373.1"/>
    <property type="molecule type" value="Genomic_DNA"/>
</dbReference>
<name>A0AAW2BVP0_9ROSI</name>